<dbReference type="PANTHER" id="PTHR34980">
    <property type="entry name" value="INNER MEMBRANE PROTEIN-RELATED-RELATED"/>
    <property type="match status" value="1"/>
</dbReference>
<dbReference type="AlphaFoldDB" id="A0A926S9E3"/>
<keyword evidence="1" id="KW-0472">Membrane</keyword>
<feature type="transmembrane region" description="Helical" evidence="1">
    <location>
        <begin position="65"/>
        <end position="84"/>
    </location>
</feature>
<feature type="transmembrane region" description="Helical" evidence="1">
    <location>
        <begin position="90"/>
        <end position="111"/>
    </location>
</feature>
<evidence type="ECO:0000313" key="3">
    <source>
        <dbReference type="Proteomes" id="UP000598467"/>
    </source>
</evidence>
<protein>
    <submittedName>
        <fullName evidence="2">DUF805 domain-containing protein</fullName>
    </submittedName>
</protein>
<dbReference type="InterPro" id="IPR008523">
    <property type="entry name" value="DUF805"/>
</dbReference>
<dbReference type="PANTHER" id="PTHR34980:SF2">
    <property type="entry name" value="INNER MEMBRANE PROTEIN YHAH-RELATED"/>
    <property type="match status" value="1"/>
</dbReference>
<dbReference type="Proteomes" id="UP000598467">
    <property type="component" value="Unassembled WGS sequence"/>
</dbReference>
<gene>
    <name evidence="2" type="ORF">HK439_10985</name>
</gene>
<dbReference type="EMBL" id="JABFCZ010000011">
    <property type="protein sequence ID" value="MBD1546789.1"/>
    <property type="molecule type" value="Genomic_DNA"/>
</dbReference>
<keyword evidence="1" id="KW-1133">Transmembrane helix</keyword>
<accession>A0A926S9E3</accession>
<proteinExistence type="predicted"/>
<keyword evidence="1" id="KW-0812">Transmembrane</keyword>
<dbReference type="RefSeq" id="WP_190291508.1">
    <property type="nucleotide sequence ID" value="NZ_JABFCZ010000011.1"/>
</dbReference>
<evidence type="ECO:0000256" key="1">
    <source>
        <dbReference type="SAM" id="Phobius"/>
    </source>
</evidence>
<organism evidence="2 3">
    <name type="scientific">Roseibium aggregatum</name>
    <dbReference type="NCBI Taxonomy" id="187304"/>
    <lineage>
        <taxon>Bacteria</taxon>
        <taxon>Pseudomonadati</taxon>
        <taxon>Pseudomonadota</taxon>
        <taxon>Alphaproteobacteria</taxon>
        <taxon>Hyphomicrobiales</taxon>
        <taxon>Stappiaceae</taxon>
        <taxon>Roseibium</taxon>
    </lineage>
</organism>
<dbReference type="Pfam" id="PF05656">
    <property type="entry name" value="DUF805"/>
    <property type="match status" value="1"/>
</dbReference>
<sequence>MFQAADTVLSNYFTFSGRANRAEYWWWMLFAFLVAVSMVLVDIYFIAPSFGQSAMALDGKSPASLVTNLLLFFPSLTVSVRRLHDIDRSGLWLFIVFVPLIGALLLFIWSLQGGTRGSNSYGPSPY</sequence>
<feature type="transmembrane region" description="Helical" evidence="1">
    <location>
        <begin position="24"/>
        <end position="45"/>
    </location>
</feature>
<comment type="caution">
    <text evidence="2">The sequence shown here is derived from an EMBL/GenBank/DDBJ whole genome shotgun (WGS) entry which is preliminary data.</text>
</comment>
<dbReference type="GO" id="GO:0005886">
    <property type="term" value="C:plasma membrane"/>
    <property type="evidence" value="ECO:0007669"/>
    <property type="project" value="TreeGrafter"/>
</dbReference>
<evidence type="ECO:0000313" key="2">
    <source>
        <dbReference type="EMBL" id="MBD1546789.1"/>
    </source>
</evidence>
<reference evidence="2" key="1">
    <citation type="submission" date="2020-05" db="EMBL/GenBank/DDBJ databases">
        <title>Identification of trans-AT polyketide cluster in two marine bacteria, producers of a novel glutaramide-containing polyketide sesbanimide D and analogs.</title>
        <authorList>
            <person name="Kacar D."/>
            <person name="Rodriguez P."/>
            <person name="Canedo L."/>
            <person name="Gonzalez E."/>
            <person name="Galan B."/>
            <person name="De La Calle F."/>
            <person name="Garcia J.L."/>
        </authorList>
    </citation>
    <scope>NUCLEOTIDE SEQUENCE</scope>
    <source>
        <strain evidence="2">PHM038</strain>
    </source>
</reference>
<name>A0A926S9E3_9HYPH</name>